<feature type="domain" description="CUB" evidence="12">
    <location>
        <begin position="110"/>
        <end position="249"/>
    </location>
</feature>
<dbReference type="Proteomes" id="UP000694888">
    <property type="component" value="Unplaced"/>
</dbReference>
<comment type="subcellular location">
    <subcellularLocation>
        <location evidence="10">Membrane</location>
        <location evidence="10">Coated pit</location>
    </subcellularLocation>
    <subcellularLocation>
        <location evidence="1">Membrane</location>
        <topology evidence="1">Single-pass membrane protein</topology>
    </subcellularLocation>
</comment>
<dbReference type="CDD" id="cd00112">
    <property type="entry name" value="LDLa"/>
    <property type="match status" value="2"/>
</dbReference>
<evidence type="ECO:0000256" key="6">
    <source>
        <dbReference type="ARBA" id="ARBA00022989"/>
    </source>
</evidence>
<dbReference type="SUPFAM" id="SSF57424">
    <property type="entry name" value="LDL receptor-like module"/>
    <property type="match status" value="2"/>
</dbReference>
<evidence type="ECO:0000256" key="1">
    <source>
        <dbReference type="ARBA" id="ARBA00004167"/>
    </source>
</evidence>
<accession>A0ABM0ZXA9</accession>
<evidence type="ECO:0000256" key="8">
    <source>
        <dbReference type="ARBA" id="ARBA00023157"/>
    </source>
</evidence>
<keyword evidence="6" id="KW-1133">Transmembrane helix</keyword>
<evidence type="ECO:0000256" key="3">
    <source>
        <dbReference type="ARBA" id="ARBA00022583"/>
    </source>
</evidence>
<evidence type="ECO:0000313" key="14">
    <source>
        <dbReference type="RefSeq" id="XP_012936420.1"/>
    </source>
</evidence>
<dbReference type="InterPro" id="IPR000859">
    <property type="entry name" value="CUB_dom"/>
</dbReference>
<dbReference type="InterPro" id="IPR002172">
    <property type="entry name" value="LDrepeatLR_classA_rpt"/>
</dbReference>
<keyword evidence="3" id="KW-0254">Endocytosis</keyword>
<gene>
    <name evidence="14" type="primary">LOC101857100</name>
</gene>
<dbReference type="SUPFAM" id="SSF49854">
    <property type="entry name" value="Spermadhesin, CUB domain"/>
    <property type="match status" value="1"/>
</dbReference>
<evidence type="ECO:0000259" key="12">
    <source>
        <dbReference type="PROSITE" id="PS01180"/>
    </source>
</evidence>
<comment type="caution">
    <text evidence="11">Lacks conserved residue(s) required for the propagation of feature annotation.</text>
</comment>
<dbReference type="PROSITE" id="PS01209">
    <property type="entry name" value="LDLRA_1"/>
    <property type="match status" value="2"/>
</dbReference>
<organism evidence="13 14">
    <name type="scientific">Aplysia californica</name>
    <name type="common">California sea hare</name>
    <dbReference type="NCBI Taxonomy" id="6500"/>
    <lineage>
        <taxon>Eukaryota</taxon>
        <taxon>Metazoa</taxon>
        <taxon>Spiralia</taxon>
        <taxon>Lophotrochozoa</taxon>
        <taxon>Mollusca</taxon>
        <taxon>Gastropoda</taxon>
        <taxon>Heterobranchia</taxon>
        <taxon>Euthyneura</taxon>
        <taxon>Tectipleura</taxon>
        <taxon>Aplysiida</taxon>
        <taxon>Aplysioidea</taxon>
        <taxon>Aplysiidae</taxon>
        <taxon>Aplysia</taxon>
    </lineage>
</organism>
<dbReference type="Pfam" id="PF00057">
    <property type="entry name" value="Ldl_recept_a"/>
    <property type="match status" value="1"/>
</dbReference>
<evidence type="ECO:0000256" key="7">
    <source>
        <dbReference type="ARBA" id="ARBA00023136"/>
    </source>
</evidence>
<dbReference type="PROSITE" id="PS01180">
    <property type="entry name" value="CUB"/>
    <property type="match status" value="1"/>
</dbReference>
<sequence length="484" mass="54130">MSSSSLTVDNIVFFPSTGGRTGLWCQVHIRVCSTCKLSLHLEELSFAACTTRGRGRRRRPNQDWCYNGCDHIHLHEVDPPYDEVTHRDYFLENEGDHYISISGNIKVRHCAGNTSLTDGRRFKIAYKVIDKTELHQGVVSEYGDNTGVVTSPNFPHGYALNGEAFTFMIQNLDPYGYVRLTFDDWDIAPESKIKVYDGFSEGSSHVTLERFRRPVIVSESNTLVLVLSTGTQKDDCCYHSGFKARYQFVSERQWKERPDVSCSETHPLQGGGTLSFTRSSNTGSLFYDCVWLIKRYNRLNTADAVVLRLIEVLLGDGWLKYGKRNSLEIRHGVTSEAPLLARYTARNLTDIEMSITAPRGLYIRLRGGFYTTDKLSFMYTAVKNVTLGGEGCPGYFDYLCHNLLCIDQELMCDGDDHCGDGSDESPLLDCTVSLGSTQASRPPCDGVVVCGSECLTLDQICDGVPDCPGREDEDNCVFSAGDYF</sequence>
<dbReference type="PANTHER" id="PTHR24270:SF62">
    <property type="entry name" value="LOW-DENSITY LIPOPROTEIN RECEPTOR-RELATED PROTEIN 2"/>
    <property type="match status" value="1"/>
</dbReference>
<evidence type="ECO:0000313" key="13">
    <source>
        <dbReference type="Proteomes" id="UP000694888"/>
    </source>
</evidence>
<keyword evidence="5" id="KW-0677">Repeat</keyword>
<protein>
    <submittedName>
        <fullName evidence="14">Uncharacterized protein LOC101857100</fullName>
    </submittedName>
</protein>
<dbReference type="PRINTS" id="PR00261">
    <property type="entry name" value="LDLRECEPTOR"/>
</dbReference>
<keyword evidence="7" id="KW-0472">Membrane</keyword>
<dbReference type="Gene3D" id="4.10.400.10">
    <property type="entry name" value="Low-density Lipoprotein Receptor"/>
    <property type="match status" value="1"/>
</dbReference>
<evidence type="ECO:0000256" key="10">
    <source>
        <dbReference type="ARBA" id="ARBA00037878"/>
    </source>
</evidence>
<comment type="similarity">
    <text evidence="2">Belongs to the LDLR family.</text>
</comment>
<reference evidence="14" key="1">
    <citation type="submission" date="2025-08" db="UniProtKB">
        <authorList>
            <consortium name="RefSeq"/>
        </authorList>
    </citation>
    <scope>IDENTIFICATION</scope>
</reference>
<dbReference type="SMART" id="SM00042">
    <property type="entry name" value="CUB"/>
    <property type="match status" value="1"/>
</dbReference>
<dbReference type="RefSeq" id="XP_012936420.1">
    <property type="nucleotide sequence ID" value="XM_013080966.2"/>
</dbReference>
<dbReference type="InterPro" id="IPR050685">
    <property type="entry name" value="LDLR"/>
</dbReference>
<name>A0ABM0ZXA9_APLCA</name>
<dbReference type="Gene3D" id="2.60.120.290">
    <property type="entry name" value="Spermadhesin, CUB domain"/>
    <property type="match status" value="1"/>
</dbReference>
<evidence type="ECO:0000256" key="9">
    <source>
        <dbReference type="ARBA" id="ARBA00023176"/>
    </source>
</evidence>
<dbReference type="PROSITE" id="PS50068">
    <property type="entry name" value="LDLRA_2"/>
    <property type="match status" value="2"/>
</dbReference>
<dbReference type="GeneID" id="101857100"/>
<evidence type="ECO:0000256" key="5">
    <source>
        <dbReference type="ARBA" id="ARBA00022737"/>
    </source>
</evidence>
<evidence type="ECO:0000256" key="4">
    <source>
        <dbReference type="ARBA" id="ARBA00022692"/>
    </source>
</evidence>
<keyword evidence="8 11" id="KW-1015">Disulfide bond</keyword>
<feature type="disulfide bond" evidence="11">
    <location>
        <begin position="461"/>
        <end position="476"/>
    </location>
</feature>
<dbReference type="InterPro" id="IPR036055">
    <property type="entry name" value="LDL_receptor-like_sf"/>
</dbReference>
<dbReference type="InterPro" id="IPR035914">
    <property type="entry name" value="Sperma_CUB_dom_sf"/>
</dbReference>
<dbReference type="PANTHER" id="PTHR24270">
    <property type="entry name" value="LOW-DENSITY LIPOPROTEIN RECEPTOR-RELATED"/>
    <property type="match status" value="1"/>
</dbReference>
<evidence type="ECO:0000256" key="2">
    <source>
        <dbReference type="ARBA" id="ARBA00009939"/>
    </source>
</evidence>
<dbReference type="InterPro" id="IPR023415">
    <property type="entry name" value="LDLR_class-A_CS"/>
</dbReference>
<keyword evidence="4" id="KW-0812">Transmembrane</keyword>
<feature type="disulfide bond" evidence="11">
    <location>
        <begin position="400"/>
        <end position="418"/>
    </location>
</feature>
<proteinExistence type="inferred from homology"/>
<evidence type="ECO:0000256" key="11">
    <source>
        <dbReference type="PROSITE-ProRule" id="PRU00124"/>
    </source>
</evidence>
<dbReference type="CDD" id="cd00041">
    <property type="entry name" value="CUB"/>
    <property type="match status" value="1"/>
</dbReference>
<dbReference type="SMART" id="SM00192">
    <property type="entry name" value="LDLa"/>
    <property type="match status" value="2"/>
</dbReference>
<keyword evidence="13" id="KW-1185">Reference proteome</keyword>
<keyword evidence="9" id="KW-0168">Coated pit</keyword>